<evidence type="ECO:0000313" key="1">
    <source>
        <dbReference type="EMBL" id="KAI3810880.1"/>
    </source>
</evidence>
<evidence type="ECO:0000313" key="2">
    <source>
        <dbReference type="Proteomes" id="UP001056120"/>
    </source>
</evidence>
<keyword evidence="2" id="KW-1185">Reference proteome</keyword>
<comment type="caution">
    <text evidence="1">The sequence shown here is derived from an EMBL/GenBank/DDBJ whole genome shotgun (WGS) entry which is preliminary data.</text>
</comment>
<name>A0ACB9ITR1_9ASTR</name>
<reference evidence="1 2" key="2">
    <citation type="journal article" date="2022" name="Mol. Ecol. Resour.">
        <title>The genomes of chicory, endive, great burdock and yacon provide insights into Asteraceae paleo-polyploidization history and plant inulin production.</title>
        <authorList>
            <person name="Fan W."/>
            <person name="Wang S."/>
            <person name="Wang H."/>
            <person name="Wang A."/>
            <person name="Jiang F."/>
            <person name="Liu H."/>
            <person name="Zhao H."/>
            <person name="Xu D."/>
            <person name="Zhang Y."/>
        </authorList>
    </citation>
    <scope>NUCLEOTIDE SEQUENCE [LARGE SCALE GENOMIC DNA]</scope>
    <source>
        <strain evidence="2">cv. Yunnan</strain>
        <tissue evidence="1">Leaves</tissue>
    </source>
</reference>
<dbReference type="Proteomes" id="UP001056120">
    <property type="component" value="Linkage Group LG07"/>
</dbReference>
<organism evidence="1 2">
    <name type="scientific">Smallanthus sonchifolius</name>
    <dbReference type="NCBI Taxonomy" id="185202"/>
    <lineage>
        <taxon>Eukaryota</taxon>
        <taxon>Viridiplantae</taxon>
        <taxon>Streptophyta</taxon>
        <taxon>Embryophyta</taxon>
        <taxon>Tracheophyta</taxon>
        <taxon>Spermatophyta</taxon>
        <taxon>Magnoliopsida</taxon>
        <taxon>eudicotyledons</taxon>
        <taxon>Gunneridae</taxon>
        <taxon>Pentapetalae</taxon>
        <taxon>asterids</taxon>
        <taxon>campanulids</taxon>
        <taxon>Asterales</taxon>
        <taxon>Asteraceae</taxon>
        <taxon>Asteroideae</taxon>
        <taxon>Heliantheae alliance</taxon>
        <taxon>Millerieae</taxon>
        <taxon>Smallanthus</taxon>
    </lineage>
</organism>
<proteinExistence type="predicted"/>
<reference evidence="2" key="1">
    <citation type="journal article" date="2022" name="Mol. Ecol. Resour.">
        <title>The genomes of chicory, endive, great burdock and yacon provide insights into Asteraceae palaeo-polyploidization history and plant inulin production.</title>
        <authorList>
            <person name="Fan W."/>
            <person name="Wang S."/>
            <person name="Wang H."/>
            <person name="Wang A."/>
            <person name="Jiang F."/>
            <person name="Liu H."/>
            <person name="Zhao H."/>
            <person name="Xu D."/>
            <person name="Zhang Y."/>
        </authorList>
    </citation>
    <scope>NUCLEOTIDE SEQUENCE [LARGE SCALE GENOMIC DNA]</scope>
    <source>
        <strain evidence="2">cv. Yunnan</strain>
    </source>
</reference>
<sequence length="107" mass="11809">MPLPVVLVLLDQLIVIEDRTSLNPNHCIGRSVIGEAKDLSAMSNIRSLLTNGGYDKNPSLYVGGLKVLIVFKERTIAMNFMENESNLWKKACVSVSQWEGDSTCVVI</sequence>
<protein>
    <submittedName>
        <fullName evidence="1">Uncharacterized protein</fullName>
    </submittedName>
</protein>
<gene>
    <name evidence="1" type="ORF">L1987_20503</name>
</gene>
<accession>A0ACB9ITR1</accession>
<dbReference type="EMBL" id="CM042024">
    <property type="protein sequence ID" value="KAI3810880.1"/>
    <property type="molecule type" value="Genomic_DNA"/>
</dbReference>